<name>A0A1L6RE70_9LACO</name>
<feature type="domain" description="Helix-turn-helix type 11" evidence="3">
    <location>
        <begin position="6"/>
        <end position="59"/>
    </location>
</feature>
<dbReference type="SUPFAM" id="SSF75500">
    <property type="entry name" value="Putative transcriptional regulator TM1602, C-terminal domain"/>
    <property type="match status" value="1"/>
</dbReference>
<dbReference type="InterPro" id="IPR035922">
    <property type="entry name" value="3H_dom_sf"/>
</dbReference>
<feature type="binding site" evidence="1">
    <location>
        <position position="82"/>
    </location>
    <ligand>
        <name>Ni(2+)</name>
        <dbReference type="ChEBI" id="CHEBI:49786"/>
    </ligand>
</feature>
<dbReference type="EMBL" id="CP014332">
    <property type="protein sequence ID" value="APS42778.1"/>
    <property type="molecule type" value="Genomic_DNA"/>
</dbReference>
<keyword evidence="1" id="KW-0479">Metal-binding</keyword>
<dbReference type="Proteomes" id="UP000185473">
    <property type="component" value="Chromosome"/>
</dbReference>
<feature type="binding site" evidence="1">
    <location>
        <position position="74"/>
    </location>
    <ligand>
        <name>Ni(2+)</name>
        <dbReference type="ChEBI" id="CHEBI:49786"/>
    </ligand>
</feature>
<protein>
    <submittedName>
        <fullName evidence="4">Transcriptional repressor for NAD biosynthesis in gram-positives</fullName>
    </submittedName>
</protein>
<reference evidence="4 5" key="1">
    <citation type="submission" date="2016-02" db="EMBL/GenBank/DDBJ databases">
        <title>Complete Genome Sequence of Weissella jogaejeotgali FOL01.</title>
        <authorList>
            <person name="Lee J.-H."/>
            <person name="Ku H.-J."/>
        </authorList>
    </citation>
    <scope>NUCLEOTIDE SEQUENCE [LARGE SCALE GENOMIC DNA]</scope>
    <source>
        <strain evidence="4 5">FOL01</strain>
    </source>
</reference>
<organism evidence="4 5">
    <name type="scientific">Weissella jogaejeotgali</name>
    <dbReference type="NCBI Taxonomy" id="1631871"/>
    <lineage>
        <taxon>Bacteria</taxon>
        <taxon>Bacillati</taxon>
        <taxon>Bacillota</taxon>
        <taxon>Bacilli</taxon>
        <taxon>Lactobacillales</taxon>
        <taxon>Lactobacillaceae</taxon>
        <taxon>Weissella</taxon>
    </lineage>
</organism>
<feature type="domain" description="3H" evidence="2">
    <location>
        <begin position="71"/>
        <end position="166"/>
    </location>
</feature>
<dbReference type="OrthoDB" id="9792661at2"/>
<evidence type="ECO:0000259" key="3">
    <source>
        <dbReference type="Pfam" id="PF08279"/>
    </source>
</evidence>
<dbReference type="InterPro" id="IPR013196">
    <property type="entry name" value="HTH_11"/>
</dbReference>
<feature type="binding site" evidence="1">
    <location>
        <position position="143"/>
    </location>
    <ligand>
        <name>Ni(2+)</name>
        <dbReference type="ChEBI" id="CHEBI:49786"/>
    </ligand>
</feature>
<dbReference type="PANTHER" id="PTHR40068">
    <property type="entry name" value="TRANSCRIPTION REPRESSOR NIAR-RELATED"/>
    <property type="match status" value="1"/>
</dbReference>
<dbReference type="InterPro" id="IPR036390">
    <property type="entry name" value="WH_DNA-bd_sf"/>
</dbReference>
<dbReference type="AlphaFoldDB" id="A0A1L6RE70"/>
<dbReference type="GO" id="GO:0046872">
    <property type="term" value="F:metal ion binding"/>
    <property type="evidence" value="ECO:0007669"/>
    <property type="project" value="UniProtKB-KW"/>
</dbReference>
<dbReference type="PIRSF" id="PIRSF037847">
    <property type="entry name" value="NiaR"/>
    <property type="match status" value="1"/>
</dbReference>
<dbReference type="Gene3D" id="1.10.10.10">
    <property type="entry name" value="Winged helix-like DNA-binding domain superfamily/Winged helix DNA-binding domain"/>
    <property type="match status" value="1"/>
</dbReference>
<gene>
    <name evidence="4" type="ORF">FOL01_1919</name>
</gene>
<sequence>MTGIQRQEAIKAALSNPDTVISANKFAKQFKVSRQTIVGDIALLRARGEQIIATPQGYRYQMKQQQHTILVVQHTAAQIADELMALVNAGVTVADVQVDHPVYGLLKGELAIQNTADVKQFIYRLEQTDGEPLSTLTNGLHMHQIEYEDVADLEQAKTALRQLNILYEN</sequence>
<dbReference type="KEGG" id="wjo:FOL01_1919"/>
<accession>A0A1L6RE70</accession>
<evidence type="ECO:0000256" key="1">
    <source>
        <dbReference type="PIRSR" id="PIRSR037847-1"/>
    </source>
</evidence>
<dbReference type="Gene3D" id="3.30.1340.20">
    <property type="entry name" value="3H domain"/>
    <property type="match status" value="1"/>
</dbReference>
<keyword evidence="1" id="KW-0533">Nickel</keyword>
<dbReference type="InterPro" id="IPR036388">
    <property type="entry name" value="WH-like_DNA-bd_sf"/>
</dbReference>
<feature type="binding site" evidence="1">
    <location>
        <position position="141"/>
    </location>
    <ligand>
        <name>Ni(2+)</name>
        <dbReference type="ChEBI" id="CHEBI:49786"/>
    </ligand>
</feature>
<dbReference type="PANTHER" id="PTHR40068:SF1">
    <property type="entry name" value="TRANSCRIPTION REPRESSOR NIAR-RELATED"/>
    <property type="match status" value="1"/>
</dbReference>
<dbReference type="InterPro" id="IPR004173">
    <property type="entry name" value="3H_domain"/>
</dbReference>
<keyword evidence="5" id="KW-1185">Reference proteome</keyword>
<dbReference type="STRING" id="1631871.FOL01_1919"/>
<dbReference type="Pfam" id="PF08279">
    <property type="entry name" value="HTH_11"/>
    <property type="match status" value="1"/>
</dbReference>
<dbReference type="SUPFAM" id="SSF46785">
    <property type="entry name" value="Winged helix' DNA-binding domain"/>
    <property type="match status" value="1"/>
</dbReference>
<dbReference type="Pfam" id="PF02829">
    <property type="entry name" value="3H"/>
    <property type="match status" value="1"/>
</dbReference>
<evidence type="ECO:0000313" key="5">
    <source>
        <dbReference type="Proteomes" id="UP000185473"/>
    </source>
</evidence>
<dbReference type="InterPro" id="IPR026043">
    <property type="entry name" value="NadR"/>
</dbReference>
<dbReference type="RefSeq" id="WP_075270501.1">
    <property type="nucleotide sequence ID" value="NZ_CP014332.1"/>
</dbReference>
<proteinExistence type="predicted"/>
<evidence type="ECO:0000259" key="2">
    <source>
        <dbReference type="Pfam" id="PF02829"/>
    </source>
</evidence>
<evidence type="ECO:0000313" key="4">
    <source>
        <dbReference type="EMBL" id="APS42778.1"/>
    </source>
</evidence>